<protein>
    <submittedName>
        <fullName evidence="3">Uncharacterized protein</fullName>
    </submittedName>
</protein>
<evidence type="ECO:0000256" key="2">
    <source>
        <dbReference type="SAM" id="Phobius"/>
    </source>
</evidence>
<feature type="region of interest" description="Disordered" evidence="1">
    <location>
        <begin position="1"/>
        <end position="23"/>
    </location>
</feature>
<dbReference type="STRING" id="391625.PPSIR1_05568"/>
<accession>A6FX86</accession>
<feature type="transmembrane region" description="Helical" evidence="2">
    <location>
        <begin position="82"/>
        <end position="108"/>
    </location>
</feature>
<evidence type="ECO:0000313" key="3">
    <source>
        <dbReference type="EMBL" id="EDM81910.1"/>
    </source>
</evidence>
<dbReference type="AlphaFoldDB" id="A6FX86"/>
<dbReference type="RefSeq" id="WP_006969085.1">
    <property type="nucleotide sequence ID" value="NZ_ABCS01000001.1"/>
</dbReference>
<gene>
    <name evidence="3" type="ORF">PPSIR1_05568</name>
</gene>
<organism evidence="3 4">
    <name type="scientific">Plesiocystis pacifica SIR-1</name>
    <dbReference type="NCBI Taxonomy" id="391625"/>
    <lineage>
        <taxon>Bacteria</taxon>
        <taxon>Pseudomonadati</taxon>
        <taxon>Myxococcota</taxon>
        <taxon>Polyangia</taxon>
        <taxon>Nannocystales</taxon>
        <taxon>Nannocystaceae</taxon>
        <taxon>Plesiocystis</taxon>
    </lineage>
</organism>
<keyword evidence="2" id="KW-0472">Membrane</keyword>
<feature type="compositionally biased region" description="Low complexity" evidence="1">
    <location>
        <begin position="1"/>
        <end position="22"/>
    </location>
</feature>
<keyword evidence="4" id="KW-1185">Reference proteome</keyword>
<dbReference type="EMBL" id="ABCS01000001">
    <property type="protein sequence ID" value="EDM81910.1"/>
    <property type="molecule type" value="Genomic_DNA"/>
</dbReference>
<keyword evidence="2" id="KW-0812">Transmembrane</keyword>
<sequence length="126" mass="13240">MALSATSTAMPASPSPEASEAPKGVRYRDTFGVLLALLADSVQFGTTALTLGADQFALPAQLLFSCAVSALLMLMMGPRWQLLPAAALEFAPGLNVFPTFTAGTLWVLRKKQKEAKALAAKSEPEA</sequence>
<keyword evidence="2" id="KW-1133">Transmembrane helix</keyword>
<reference evidence="3 4" key="1">
    <citation type="submission" date="2007-06" db="EMBL/GenBank/DDBJ databases">
        <authorList>
            <person name="Shimkets L."/>
            <person name="Ferriera S."/>
            <person name="Johnson J."/>
            <person name="Kravitz S."/>
            <person name="Beeson K."/>
            <person name="Sutton G."/>
            <person name="Rogers Y.-H."/>
            <person name="Friedman R."/>
            <person name="Frazier M."/>
            <person name="Venter J.C."/>
        </authorList>
    </citation>
    <scope>NUCLEOTIDE SEQUENCE [LARGE SCALE GENOMIC DNA]</scope>
    <source>
        <strain evidence="3 4">SIR-1</strain>
    </source>
</reference>
<name>A6FX86_9BACT</name>
<proteinExistence type="predicted"/>
<comment type="caution">
    <text evidence="3">The sequence shown here is derived from an EMBL/GenBank/DDBJ whole genome shotgun (WGS) entry which is preliminary data.</text>
</comment>
<feature type="transmembrane region" description="Helical" evidence="2">
    <location>
        <begin position="30"/>
        <end position="49"/>
    </location>
</feature>
<dbReference type="Proteomes" id="UP000005801">
    <property type="component" value="Unassembled WGS sequence"/>
</dbReference>
<evidence type="ECO:0000256" key="1">
    <source>
        <dbReference type="SAM" id="MobiDB-lite"/>
    </source>
</evidence>
<evidence type="ECO:0000313" key="4">
    <source>
        <dbReference type="Proteomes" id="UP000005801"/>
    </source>
</evidence>